<feature type="compositionally biased region" description="Low complexity" evidence="1">
    <location>
        <begin position="401"/>
        <end position="411"/>
    </location>
</feature>
<gene>
    <name evidence="2" type="ORF">H4W34_007099</name>
</gene>
<evidence type="ECO:0000256" key="1">
    <source>
        <dbReference type="SAM" id="MobiDB-lite"/>
    </source>
</evidence>
<dbReference type="RefSeq" id="WP_192763171.1">
    <property type="nucleotide sequence ID" value="NZ_JADBDZ010000001.1"/>
</dbReference>
<feature type="compositionally biased region" description="Acidic residues" evidence="1">
    <location>
        <begin position="386"/>
        <end position="400"/>
    </location>
</feature>
<name>A0ABR9K336_9ACTN</name>
<sequence length="433" mass="45771">MDDAQALLDNGDVPGLIRHLRANAEKMELQELARLTEGAAAASGFDDLREAAAAVAGTGGRLGRLRPGGRRPPGAQELYDFGYACVERGVPTLAVPALRAALELLPGEVGLVRELAAALEHDDRHAEVVEALDAHAALLEPWPDRYLLAYNAFMAGDAARAQDVARGLPEPDETWAPAGERLERMLARARAVRPVTPLDALDLRGWQFAIGGAVLLSRSPHGFSAGMAGRFAYLGDGYGICRRAIERLRLVLDAAGVRPERVGLLPDRSSAILGLAAAELLGLPAEPFEPGRPDALVVAYDLNEAGENVLGGLWERAAGQVLFEHATCWTDPPPVTADVSGLLHQVAVPPWGAGLRARPDGPVERTEPDGRPPAEIAAEIVRAEPDADEGDGDAPPDPDDAAAVLVAAARAQWLTGPREPVRSPGPVRSSRFA</sequence>
<feature type="region of interest" description="Disordered" evidence="1">
    <location>
        <begin position="353"/>
        <end position="433"/>
    </location>
</feature>
<evidence type="ECO:0008006" key="4">
    <source>
        <dbReference type="Google" id="ProtNLM"/>
    </source>
</evidence>
<organism evidence="2 3">
    <name type="scientific">Actinomadura algeriensis</name>
    <dbReference type="NCBI Taxonomy" id="1679523"/>
    <lineage>
        <taxon>Bacteria</taxon>
        <taxon>Bacillati</taxon>
        <taxon>Actinomycetota</taxon>
        <taxon>Actinomycetes</taxon>
        <taxon>Streptosporangiales</taxon>
        <taxon>Thermomonosporaceae</taxon>
        <taxon>Actinomadura</taxon>
    </lineage>
</organism>
<keyword evidence="3" id="KW-1185">Reference proteome</keyword>
<evidence type="ECO:0000313" key="3">
    <source>
        <dbReference type="Proteomes" id="UP000627838"/>
    </source>
</evidence>
<proteinExistence type="predicted"/>
<accession>A0ABR9K336</accession>
<evidence type="ECO:0000313" key="2">
    <source>
        <dbReference type="EMBL" id="MBE1537266.1"/>
    </source>
</evidence>
<reference evidence="2 3" key="1">
    <citation type="submission" date="2020-10" db="EMBL/GenBank/DDBJ databases">
        <title>Sequencing the genomes of 1000 actinobacteria strains.</title>
        <authorList>
            <person name="Klenk H.-P."/>
        </authorList>
    </citation>
    <scope>NUCLEOTIDE SEQUENCE [LARGE SCALE GENOMIC DNA]</scope>
    <source>
        <strain evidence="2 3">DSM 46744</strain>
    </source>
</reference>
<protein>
    <recommendedName>
        <fullName evidence="4">Tetratricopeptide repeat protein</fullName>
    </recommendedName>
</protein>
<feature type="compositionally biased region" description="Basic and acidic residues" evidence="1">
    <location>
        <begin position="357"/>
        <end position="372"/>
    </location>
</feature>
<dbReference type="EMBL" id="JADBDZ010000001">
    <property type="protein sequence ID" value="MBE1537266.1"/>
    <property type="molecule type" value="Genomic_DNA"/>
</dbReference>
<comment type="caution">
    <text evidence="2">The sequence shown here is derived from an EMBL/GenBank/DDBJ whole genome shotgun (WGS) entry which is preliminary data.</text>
</comment>
<dbReference type="Proteomes" id="UP000627838">
    <property type="component" value="Unassembled WGS sequence"/>
</dbReference>